<sequence>MRTPRAMSLWTWTYPSRWFKAAAVVVCLFLALHYTFRTPASQIHLDSDRIETARHDDVCRAVGWSPFTQKPGRPPRKVYDLMMVNTELDLLEIRMNSSWDEVDYFVLVESAVTFTGLDKPLNLKANMATLTPYESKIIYHEIEYPPNFEAKTPWTREDLQRNSMLTQVFPRLEGNQAPTAGDVIVVSDVDEMPRPETLTLLRSCIFPRRLTLGSRFYYYSFQNLHRGAEWAHPQATYYAGRWTVKPNDLRVHDGFFLARWWQSATLRNASWHCSSCFGTIDELLVKMKSFVHSGLNAEEFRDRDRIVDRVRRGKDLWDRVGEEFDRVENNTDVPRFLREYPERFPYLTNRDGASAGFSDYERT</sequence>
<dbReference type="PANTHER" id="PTHR12224:SF0">
    <property type="entry name" value="BETA-1,4-MANNOSYL-GLYCOPROTEIN 4-BETA-N-ACETYLGLUCOSAMINYLTRANSFERASE"/>
    <property type="match status" value="1"/>
</dbReference>
<dbReference type="GO" id="GO:0016020">
    <property type="term" value="C:membrane"/>
    <property type="evidence" value="ECO:0007669"/>
    <property type="project" value="InterPro"/>
</dbReference>
<dbReference type="GO" id="GO:0006044">
    <property type="term" value="P:N-acetylglucosamine metabolic process"/>
    <property type="evidence" value="ECO:0007669"/>
    <property type="project" value="TreeGrafter"/>
</dbReference>
<reference evidence="1" key="1">
    <citation type="journal article" date="2023" name="Mol. Phylogenet. Evol.">
        <title>Genome-scale phylogeny and comparative genomics of the fungal order Sordariales.</title>
        <authorList>
            <person name="Hensen N."/>
            <person name="Bonometti L."/>
            <person name="Westerberg I."/>
            <person name="Brannstrom I.O."/>
            <person name="Guillou S."/>
            <person name="Cros-Aarteil S."/>
            <person name="Calhoun S."/>
            <person name="Haridas S."/>
            <person name="Kuo A."/>
            <person name="Mondo S."/>
            <person name="Pangilinan J."/>
            <person name="Riley R."/>
            <person name="LaButti K."/>
            <person name="Andreopoulos B."/>
            <person name="Lipzen A."/>
            <person name="Chen C."/>
            <person name="Yan M."/>
            <person name="Daum C."/>
            <person name="Ng V."/>
            <person name="Clum A."/>
            <person name="Steindorff A."/>
            <person name="Ohm R.A."/>
            <person name="Martin F."/>
            <person name="Silar P."/>
            <person name="Natvig D.O."/>
            <person name="Lalanne C."/>
            <person name="Gautier V."/>
            <person name="Ament-Velasquez S.L."/>
            <person name="Kruys A."/>
            <person name="Hutchinson M.I."/>
            <person name="Powell A.J."/>
            <person name="Barry K."/>
            <person name="Miller A.N."/>
            <person name="Grigoriev I.V."/>
            <person name="Debuchy R."/>
            <person name="Gladieux P."/>
            <person name="Hiltunen Thoren M."/>
            <person name="Johannesson H."/>
        </authorList>
    </citation>
    <scope>NUCLEOTIDE SEQUENCE</scope>
    <source>
        <strain evidence="1">SMH4131-1</strain>
    </source>
</reference>
<dbReference type="InterPro" id="IPR006813">
    <property type="entry name" value="Glyco_trans_17"/>
</dbReference>
<dbReference type="GO" id="GO:0003830">
    <property type="term" value="F:beta-1,4-mannosylglycoprotein 4-beta-N-acetylglucosaminyltransferase activity"/>
    <property type="evidence" value="ECO:0007669"/>
    <property type="project" value="InterPro"/>
</dbReference>
<dbReference type="PANTHER" id="PTHR12224">
    <property type="entry name" value="BETA-1,4-MANNOSYL-GLYCOPROTEIN BETA-1,4-N-ACETYLGLUCOSAMINYL-TRANSFERASE"/>
    <property type="match status" value="1"/>
</dbReference>
<evidence type="ECO:0000313" key="2">
    <source>
        <dbReference type="Proteomes" id="UP001286456"/>
    </source>
</evidence>
<dbReference type="Pfam" id="PF04724">
    <property type="entry name" value="Glyco_transf_17"/>
    <property type="match status" value="1"/>
</dbReference>
<dbReference type="AlphaFoldDB" id="A0AAE0J231"/>
<organism evidence="1 2">
    <name type="scientific">Cercophora scortea</name>
    <dbReference type="NCBI Taxonomy" id="314031"/>
    <lineage>
        <taxon>Eukaryota</taxon>
        <taxon>Fungi</taxon>
        <taxon>Dikarya</taxon>
        <taxon>Ascomycota</taxon>
        <taxon>Pezizomycotina</taxon>
        <taxon>Sordariomycetes</taxon>
        <taxon>Sordariomycetidae</taxon>
        <taxon>Sordariales</taxon>
        <taxon>Lasiosphaeriaceae</taxon>
        <taxon>Cercophora</taxon>
    </lineage>
</organism>
<dbReference type="EMBL" id="JAUEPO010000001">
    <property type="protein sequence ID" value="KAK3335499.1"/>
    <property type="molecule type" value="Genomic_DNA"/>
</dbReference>
<evidence type="ECO:0000313" key="1">
    <source>
        <dbReference type="EMBL" id="KAK3335499.1"/>
    </source>
</evidence>
<comment type="caution">
    <text evidence="1">The sequence shown here is derived from an EMBL/GenBank/DDBJ whole genome shotgun (WGS) entry which is preliminary data.</text>
</comment>
<dbReference type="Proteomes" id="UP001286456">
    <property type="component" value="Unassembled WGS sequence"/>
</dbReference>
<keyword evidence="2" id="KW-1185">Reference proteome</keyword>
<accession>A0AAE0J231</accession>
<name>A0AAE0J231_9PEZI</name>
<proteinExistence type="predicted"/>
<gene>
    <name evidence="1" type="ORF">B0T19DRAFT_10135</name>
</gene>
<protein>
    <submittedName>
        <fullName evidence="1">Glycosyltransferase family 17 protein</fullName>
    </submittedName>
</protein>
<reference evidence="1" key="2">
    <citation type="submission" date="2023-06" db="EMBL/GenBank/DDBJ databases">
        <authorList>
            <consortium name="Lawrence Berkeley National Laboratory"/>
            <person name="Haridas S."/>
            <person name="Hensen N."/>
            <person name="Bonometti L."/>
            <person name="Westerberg I."/>
            <person name="Brannstrom I.O."/>
            <person name="Guillou S."/>
            <person name="Cros-Aarteil S."/>
            <person name="Calhoun S."/>
            <person name="Kuo A."/>
            <person name="Mondo S."/>
            <person name="Pangilinan J."/>
            <person name="Riley R."/>
            <person name="Labutti K."/>
            <person name="Andreopoulos B."/>
            <person name="Lipzen A."/>
            <person name="Chen C."/>
            <person name="Yanf M."/>
            <person name="Daum C."/>
            <person name="Ng V."/>
            <person name="Clum A."/>
            <person name="Steindorff A."/>
            <person name="Ohm R."/>
            <person name="Martin F."/>
            <person name="Silar P."/>
            <person name="Natvig D."/>
            <person name="Lalanne C."/>
            <person name="Gautier V."/>
            <person name="Ament-Velasquez S.L."/>
            <person name="Kruys A."/>
            <person name="Hutchinson M.I."/>
            <person name="Powell A.J."/>
            <person name="Barry K."/>
            <person name="Miller A.N."/>
            <person name="Grigoriev I.V."/>
            <person name="Debuchy R."/>
            <person name="Gladieux P."/>
            <person name="Thoren M.H."/>
            <person name="Johannesson H."/>
        </authorList>
    </citation>
    <scope>NUCLEOTIDE SEQUENCE</scope>
    <source>
        <strain evidence="1">SMH4131-1</strain>
    </source>
</reference>